<dbReference type="EMBL" id="CP158568">
    <property type="protein sequence ID" value="XBY45653.1"/>
    <property type="molecule type" value="Genomic_DNA"/>
</dbReference>
<dbReference type="RefSeq" id="WP_407050746.1">
    <property type="nucleotide sequence ID" value="NZ_CP158568.1"/>
</dbReference>
<dbReference type="AlphaFoldDB" id="A0AAU7XC07"/>
<keyword evidence="1" id="KW-0472">Membrane</keyword>
<name>A0AAU7XC07_9HYPH</name>
<dbReference type="KEGG" id="mflg:ABS361_05105"/>
<evidence type="ECO:0000256" key="1">
    <source>
        <dbReference type="SAM" id="Phobius"/>
    </source>
</evidence>
<evidence type="ECO:0000313" key="2">
    <source>
        <dbReference type="EMBL" id="XBY45653.1"/>
    </source>
</evidence>
<keyword evidence="1" id="KW-1133">Transmembrane helix</keyword>
<gene>
    <name evidence="2" type="ORF">ABS361_05105</name>
</gene>
<reference evidence="2" key="1">
    <citation type="submission" date="2024-06" db="EMBL/GenBank/DDBJ databases">
        <title>Methylostella associata gen. nov., sp. nov., a novel Ancalomicrobiaceae-affiliated facultatively methylotrophic bacteria that feed on methanotrophs of the genus Methylococcus.</title>
        <authorList>
            <person name="Saltykova V."/>
            <person name="Danilova O.V."/>
            <person name="Oshkin I.Y."/>
            <person name="Belova S.E."/>
            <person name="Pimenov N.V."/>
            <person name="Dedysh S.N."/>
        </authorList>
    </citation>
    <scope>NUCLEOTIDE SEQUENCE</scope>
    <source>
        <strain evidence="2">S20</strain>
    </source>
</reference>
<sequence length="112" mass="11355">MFERTDRRRAGAYAVAGATALLTIVLEVSGAEAQPVAIPLFFGLALAAAIDPDRWVAHVLVVVAMLVAAELAMVIVNGHAATGGLGRRALVPGLLVGVAGAAVVRLACRSAT</sequence>
<proteinExistence type="predicted"/>
<accession>A0AAU7XC07</accession>
<keyword evidence="1" id="KW-0812">Transmembrane</keyword>
<feature type="transmembrane region" description="Helical" evidence="1">
    <location>
        <begin position="57"/>
        <end position="77"/>
    </location>
</feature>
<feature type="transmembrane region" description="Helical" evidence="1">
    <location>
        <begin position="89"/>
        <end position="107"/>
    </location>
</feature>
<organism evidence="2">
    <name type="scientific">Methyloraptor flagellatus</name>
    <dbReference type="NCBI Taxonomy" id="3162530"/>
    <lineage>
        <taxon>Bacteria</taxon>
        <taxon>Pseudomonadati</taxon>
        <taxon>Pseudomonadota</taxon>
        <taxon>Alphaproteobacteria</taxon>
        <taxon>Hyphomicrobiales</taxon>
        <taxon>Ancalomicrobiaceae</taxon>
        <taxon>Methyloraptor</taxon>
    </lineage>
</organism>
<protein>
    <submittedName>
        <fullName evidence="2">Uncharacterized protein</fullName>
    </submittedName>
</protein>